<dbReference type="SUPFAM" id="SSF53474">
    <property type="entry name" value="alpha/beta-Hydrolases"/>
    <property type="match status" value="1"/>
</dbReference>
<keyword evidence="3" id="KW-1185">Reference proteome</keyword>
<dbReference type="Pfam" id="PF00561">
    <property type="entry name" value="Abhydrolase_1"/>
    <property type="match status" value="1"/>
</dbReference>
<comment type="caution">
    <text evidence="2">The sequence shown here is derived from an EMBL/GenBank/DDBJ whole genome shotgun (WGS) entry which is preliminary data.</text>
</comment>
<dbReference type="Gene3D" id="3.40.50.1820">
    <property type="entry name" value="alpha/beta hydrolase"/>
    <property type="match status" value="1"/>
</dbReference>
<gene>
    <name evidence="2" type="ORF">EV643_113215</name>
</gene>
<dbReference type="RefSeq" id="WP_202869757.1">
    <property type="nucleotide sequence ID" value="NZ_SNWQ01000013.1"/>
</dbReference>
<evidence type="ECO:0000259" key="1">
    <source>
        <dbReference type="Pfam" id="PF00561"/>
    </source>
</evidence>
<protein>
    <submittedName>
        <fullName evidence="2">Haloalkane dehalogenase</fullName>
    </submittedName>
</protein>
<proteinExistence type="predicted"/>
<evidence type="ECO:0000313" key="3">
    <source>
        <dbReference type="Proteomes" id="UP000295388"/>
    </source>
</evidence>
<sequence>MIRIDDSARTASGRRGFLAGAAAVAGGLALAPNLDTASASTEGPKIVRTPAERFAGLPDYPFKPKYARIRLRSGEELRMHYIDVRPSDPAKASGETVVLLHGNPSWSYLYRHVIPPLVAAGHRCIAVDLIGFGKSDKVIDRFAYTYPNHIDWLEQALFRRLGLREITLVCHDWGGTLGLLLVARNPTRFRRVVASNTGLRAGGPDLGPGWQYVAKWLQFTQRTQDLRPSEIVDGFALKALTPRVRAAYDAPYPGDEFLHGVRRFAVLIPITAEDEANPMIAAAWTMLEKLHTPFLCVFSAEDHVSHGDHSALSDRIPGAQGQPHVSIPNAAHFVQEDRPAEFGAAVNAFIRSTR</sequence>
<dbReference type="NCBIfam" id="NF002043">
    <property type="entry name" value="PRK00870.1"/>
    <property type="match status" value="1"/>
</dbReference>
<dbReference type="GO" id="GO:0003824">
    <property type="term" value="F:catalytic activity"/>
    <property type="evidence" value="ECO:0007669"/>
    <property type="project" value="InterPro"/>
</dbReference>
<dbReference type="InterPro" id="IPR029058">
    <property type="entry name" value="AB_hydrolase_fold"/>
</dbReference>
<name>A0A4R6KCH3_9ACTN</name>
<organism evidence="2 3">
    <name type="scientific">Kribbella caucasensis</name>
    <dbReference type="NCBI Taxonomy" id="2512215"/>
    <lineage>
        <taxon>Bacteria</taxon>
        <taxon>Bacillati</taxon>
        <taxon>Actinomycetota</taxon>
        <taxon>Actinomycetes</taxon>
        <taxon>Propionibacteriales</taxon>
        <taxon>Kribbellaceae</taxon>
        <taxon>Kribbella</taxon>
    </lineage>
</organism>
<dbReference type="PANTHER" id="PTHR43798">
    <property type="entry name" value="MONOACYLGLYCEROL LIPASE"/>
    <property type="match status" value="1"/>
</dbReference>
<dbReference type="Proteomes" id="UP000295388">
    <property type="component" value="Unassembled WGS sequence"/>
</dbReference>
<dbReference type="PRINTS" id="PR00111">
    <property type="entry name" value="ABHYDROLASE"/>
</dbReference>
<reference evidence="2 3" key="1">
    <citation type="submission" date="2019-03" db="EMBL/GenBank/DDBJ databases">
        <title>Genomic Encyclopedia of Type Strains, Phase III (KMG-III): the genomes of soil and plant-associated and newly described type strains.</title>
        <authorList>
            <person name="Whitman W."/>
        </authorList>
    </citation>
    <scope>NUCLEOTIDE SEQUENCE [LARGE SCALE GENOMIC DNA]</scope>
    <source>
        <strain evidence="2 3">VKM Ac-2527</strain>
    </source>
</reference>
<dbReference type="EMBL" id="SNWQ01000013">
    <property type="protein sequence ID" value="TDO45442.1"/>
    <property type="molecule type" value="Genomic_DNA"/>
</dbReference>
<dbReference type="PANTHER" id="PTHR43798:SF24">
    <property type="entry name" value="CIS-3-ALKYL-4-ALKYLOXETAN-2-ONE DECARBOXYLASE"/>
    <property type="match status" value="1"/>
</dbReference>
<dbReference type="InterPro" id="IPR000639">
    <property type="entry name" value="Epox_hydrolase-like"/>
</dbReference>
<feature type="domain" description="AB hydrolase-1" evidence="1">
    <location>
        <begin position="96"/>
        <end position="339"/>
    </location>
</feature>
<dbReference type="PROSITE" id="PS51318">
    <property type="entry name" value="TAT"/>
    <property type="match status" value="1"/>
</dbReference>
<dbReference type="PRINTS" id="PR00412">
    <property type="entry name" value="EPOXHYDRLASE"/>
</dbReference>
<dbReference type="InterPro" id="IPR050266">
    <property type="entry name" value="AB_hydrolase_sf"/>
</dbReference>
<dbReference type="GO" id="GO:0016020">
    <property type="term" value="C:membrane"/>
    <property type="evidence" value="ECO:0007669"/>
    <property type="project" value="TreeGrafter"/>
</dbReference>
<accession>A0A4R6KCH3</accession>
<dbReference type="AlphaFoldDB" id="A0A4R6KCH3"/>
<dbReference type="InterPro" id="IPR000073">
    <property type="entry name" value="AB_hydrolase_1"/>
</dbReference>
<dbReference type="InterPro" id="IPR006311">
    <property type="entry name" value="TAT_signal"/>
</dbReference>
<evidence type="ECO:0000313" key="2">
    <source>
        <dbReference type="EMBL" id="TDO45442.1"/>
    </source>
</evidence>